<organism evidence="2 3">
    <name type="scientific">Penicillium cosmopolitanum</name>
    <dbReference type="NCBI Taxonomy" id="1131564"/>
    <lineage>
        <taxon>Eukaryota</taxon>
        <taxon>Fungi</taxon>
        <taxon>Dikarya</taxon>
        <taxon>Ascomycota</taxon>
        <taxon>Pezizomycotina</taxon>
        <taxon>Eurotiomycetes</taxon>
        <taxon>Eurotiomycetidae</taxon>
        <taxon>Eurotiales</taxon>
        <taxon>Aspergillaceae</taxon>
        <taxon>Penicillium</taxon>
    </lineage>
</organism>
<reference evidence="2" key="1">
    <citation type="submission" date="2022-12" db="EMBL/GenBank/DDBJ databases">
        <authorList>
            <person name="Petersen C."/>
        </authorList>
    </citation>
    <scope>NUCLEOTIDE SEQUENCE</scope>
    <source>
        <strain evidence="2">IBT 29677</strain>
    </source>
</reference>
<evidence type="ECO:0000256" key="1">
    <source>
        <dbReference type="SAM" id="MobiDB-lite"/>
    </source>
</evidence>
<feature type="compositionally biased region" description="Low complexity" evidence="1">
    <location>
        <begin position="333"/>
        <end position="344"/>
    </location>
</feature>
<evidence type="ECO:0000313" key="3">
    <source>
        <dbReference type="Proteomes" id="UP001147747"/>
    </source>
</evidence>
<keyword evidence="3" id="KW-1185">Reference proteome</keyword>
<dbReference type="EMBL" id="JAPZBU010000006">
    <property type="protein sequence ID" value="KAJ5397509.1"/>
    <property type="molecule type" value="Genomic_DNA"/>
</dbReference>
<comment type="caution">
    <text evidence="2">The sequence shown here is derived from an EMBL/GenBank/DDBJ whole genome shotgun (WGS) entry which is preliminary data.</text>
</comment>
<dbReference type="OrthoDB" id="4358041at2759"/>
<proteinExistence type="predicted"/>
<feature type="compositionally biased region" description="Basic and acidic residues" evidence="1">
    <location>
        <begin position="103"/>
        <end position="126"/>
    </location>
</feature>
<evidence type="ECO:0000313" key="2">
    <source>
        <dbReference type="EMBL" id="KAJ5397509.1"/>
    </source>
</evidence>
<reference evidence="2" key="2">
    <citation type="journal article" date="2023" name="IMA Fungus">
        <title>Comparative genomic study of the Penicillium genus elucidates a diverse pangenome and 15 lateral gene transfer events.</title>
        <authorList>
            <person name="Petersen C."/>
            <person name="Sorensen T."/>
            <person name="Nielsen M.R."/>
            <person name="Sondergaard T.E."/>
            <person name="Sorensen J.L."/>
            <person name="Fitzpatrick D.A."/>
            <person name="Frisvad J.C."/>
            <person name="Nielsen K.L."/>
        </authorList>
    </citation>
    <scope>NUCLEOTIDE SEQUENCE</scope>
    <source>
        <strain evidence="2">IBT 29677</strain>
    </source>
</reference>
<dbReference type="RefSeq" id="XP_056489561.1">
    <property type="nucleotide sequence ID" value="XM_056630259.1"/>
</dbReference>
<dbReference type="AlphaFoldDB" id="A0A9W9W2I7"/>
<dbReference type="GeneID" id="81369239"/>
<feature type="compositionally biased region" description="Polar residues" evidence="1">
    <location>
        <begin position="304"/>
        <end position="332"/>
    </location>
</feature>
<protein>
    <submittedName>
        <fullName evidence="2">Uncharacterized protein</fullName>
    </submittedName>
</protein>
<feature type="region of interest" description="Disordered" evidence="1">
    <location>
        <begin position="300"/>
        <end position="350"/>
    </location>
</feature>
<gene>
    <name evidence="2" type="ORF">N7509_005622</name>
</gene>
<accession>A0A9W9W2I7</accession>
<name>A0A9W9W2I7_9EURO</name>
<dbReference type="Proteomes" id="UP001147747">
    <property type="component" value="Unassembled WGS sequence"/>
</dbReference>
<sequence length="402" mass="44417">MATSWPEHTSIDSNFKDVSQLAQVFELHCAKIYAHAASHPDHPASADYVRQLVSQAYRAVHSLNMQNMASSCLDLEVATATLDNKAKEYSQGPELLSSIHDAKPCEPEPETEIHTETDENELRVGLEDLLTGDFEDEDEEEDSDWSDESDSDEDDEYYEYCSGSEAELDLDELEAVARTSTFQNAQNALQAEIEEKKNAIIEERVLEANDIIANQQPEPTTMPMAMSIPENENETPSPPPASIIQDQAMHDRISAALRTIPLPCHESELEEIPLARMETHTVPLGRMEIHTVPLARVQTRRPETNSTVSPTDDTSEATAVQTEESSPETRCTTSVTAPPAVTPVGAGGMARKPSFDATRLHRKLSMRSSSAGALPRRLKTVCYKYVRRAMVPIRGPVESGSN</sequence>
<feature type="compositionally biased region" description="Acidic residues" evidence="1">
    <location>
        <begin position="133"/>
        <end position="158"/>
    </location>
</feature>
<feature type="region of interest" description="Disordered" evidence="1">
    <location>
        <begin position="103"/>
        <end position="158"/>
    </location>
</feature>